<gene>
    <name evidence="2" type="ORF">ALC62_14299</name>
</gene>
<dbReference type="Proteomes" id="UP000078542">
    <property type="component" value="Unassembled WGS sequence"/>
</dbReference>
<protein>
    <submittedName>
        <fullName evidence="2">Uncharacterized protein</fullName>
    </submittedName>
</protein>
<dbReference type="AlphaFoldDB" id="A0A151I8W4"/>
<keyword evidence="3" id="KW-1185">Reference proteome</keyword>
<evidence type="ECO:0000256" key="1">
    <source>
        <dbReference type="SAM" id="MobiDB-lite"/>
    </source>
</evidence>
<proteinExistence type="predicted"/>
<organism evidence="2 3">
    <name type="scientific">Cyphomyrmex costatus</name>
    <dbReference type="NCBI Taxonomy" id="456900"/>
    <lineage>
        <taxon>Eukaryota</taxon>
        <taxon>Metazoa</taxon>
        <taxon>Ecdysozoa</taxon>
        <taxon>Arthropoda</taxon>
        <taxon>Hexapoda</taxon>
        <taxon>Insecta</taxon>
        <taxon>Pterygota</taxon>
        <taxon>Neoptera</taxon>
        <taxon>Endopterygota</taxon>
        <taxon>Hymenoptera</taxon>
        <taxon>Apocrita</taxon>
        <taxon>Aculeata</taxon>
        <taxon>Formicoidea</taxon>
        <taxon>Formicidae</taxon>
        <taxon>Myrmicinae</taxon>
        <taxon>Cyphomyrmex</taxon>
    </lineage>
</organism>
<accession>A0A151I8W4</accession>
<reference evidence="2 3" key="1">
    <citation type="submission" date="2016-03" db="EMBL/GenBank/DDBJ databases">
        <title>Cyphomyrmex costatus WGS genome.</title>
        <authorList>
            <person name="Nygaard S."/>
            <person name="Hu H."/>
            <person name="Boomsma J."/>
            <person name="Zhang G."/>
        </authorList>
    </citation>
    <scope>NUCLEOTIDE SEQUENCE [LARGE SCALE GENOMIC DNA]</scope>
    <source>
        <strain evidence="2">MS0001</strain>
        <tissue evidence="2">Whole body</tissue>
    </source>
</reference>
<evidence type="ECO:0000313" key="3">
    <source>
        <dbReference type="Proteomes" id="UP000078542"/>
    </source>
</evidence>
<evidence type="ECO:0000313" key="2">
    <source>
        <dbReference type="EMBL" id="KYM95080.1"/>
    </source>
</evidence>
<dbReference type="EMBL" id="KQ978331">
    <property type="protein sequence ID" value="KYM95080.1"/>
    <property type="molecule type" value="Genomic_DNA"/>
</dbReference>
<name>A0A151I8W4_9HYME</name>
<feature type="region of interest" description="Disordered" evidence="1">
    <location>
        <begin position="1"/>
        <end position="22"/>
    </location>
</feature>
<sequence>MDPMDSGRRRKPSAQLSCTGWSTGWKRPRVTELGTVRREVVIGKSDGGSKDEDYRICDSLARE</sequence>